<evidence type="ECO:0000313" key="2">
    <source>
        <dbReference type="Proteomes" id="UP000093199"/>
    </source>
</evidence>
<name>A0A1C0YL14_9BACL</name>
<organism evidence="1 2">
    <name type="scientific">Caryophanon tenue</name>
    <dbReference type="NCBI Taxonomy" id="33978"/>
    <lineage>
        <taxon>Bacteria</taxon>
        <taxon>Bacillati</taxon>
        <taxon>Bacillota</taxon>
        <taxon>Bacilli</taxon>
        <taxon>Bacillales</taxon>
        <taxon>Caryophanaceae</taxon>
        <taxon>Caryophanon</taxon>
    </lineage>
</organism>
<dbReference type="OrthoDB" id="165483at2"/>
<evidence type="ECO:0008006" key="3">
    <source>
        <dbReference type="Google" id="ProtNLM"/>
    </source>
</evidence>
<accession>A0A1C0YL14</accession>
<dbReference type="RefSeq" id="WP_066543565.1">
    <property type="nucleotide sequence ID" value="NZ_MASJ01000003.1"/>
</dbReference>
<reference evidence="1 2" key="1">
    <citation type="submission" date="2016-07" db="EMBL/GenBank/DDBJ databases">
        <title>Caryophanon tenue genome sequencing.</title>
        <authorList>
            <person name="Verma A."/>
            <person name="Pal Y."/>
            <person name="Krishnamurthi S."/>
        </authorList>
    </citation>
    <scope>NUCLEOTIDE SEQUENCE [LARGE SCALE GENOMIC DNA]</scope>
    <source>
        <strain evidence="1 2">DSM 14152</strain>
    </source>
</reference>
<dbReference type="PANTHER" id="PTHR34796:SF1">
    <property type="entry name" value="EXPRESSED PROTEIN"/>
    <property type="match status" value="1"/>
</dbReference>
<dbReference type="Pfam" id="PF03745">
    <property type="entry name" value="DUF309"/>
    <property type="match status" value="1"/>
</dbReference>
<dbReference type="STRING" id="33978.A6M13_10795"/>
<dbReference type="EMBL" id="MASJ01000003">
    <property type="protein sequence ID" value="OCS87779.1"/>
    <property type="molecule type" value="Genomic_DNA"/>
</dbReference>
<dbReference type="InterPro" id="IPR005500">
    <property type="entry name" value="DUF309"/>
</dbReference>
<dbReference type="SUPFAM" id="SSF140663">
    <property type="entry name" value="TTHA0068-like"/>
    <property type="match status" value="1"/>
</dbReference>
<gene>
    <name evidence="1" type="ORF">A6M13_10795</name>
</gene>
<dbReference type="AlphaFoldDB" id="A0A1C0YL14"/>
<dbReference type="PANTHER" id="PTHR34796">
    <property type="entry name" value="EXPRESSED PROTEIN"/>
    <property type="match status" value="1"/>
</dbReference>
<keyword evidence="2" id="KW-1185">Reference proteome</keyword>
<dbReference type="Proteomes" id="UP000093199">
    <property type="component" value="Unassembled WGS sequence"/>
</dbReference>
<evidence type="ECO:0000313" key="1">
    <source>
        <dbReference type="EMBL" id="OCS87779.1"/>
    </source>
</evidence>
<proteinExistence type="predicted"/>
<comment type="caution">
    <text evidence="1">The sequence shown here is derived from an EMBL/GenBank/DDBJ whole genome shotgun (WGS) entry which is preliminary data.</text>
</comment>
<dbReference type="Gene3D" id="1.10.3450.10">
    <property type="entry name" value="TTHA0068-like"/>
    <property type="match status" value="1"/>
</dbReference>
<dbReference type="InterPro" id="IPR023203">
    <property type="entry name" value="TTHA0068_sf"/>
</dbReference>
<protein>
    <recommendedName>
        <fullName evidence="3">DUF309 domain-containing protein</fullName>
    </recommendedName>
</protein>
<sequence>MHHPSFHPLFIDYITYFNGNRDYFECHEVLEEYWKDIAPRDKEHVLVGLVQIATGMYHWRRGNLRGAIRIFEKGIACINAQQAHPLLTVFHMPQLLERLQNTKEQMMQQQPFTPFSLPVHHVELHAHIMQCIANLPPADEDFLRDKHKLRDRTEVYEARDAKIAARRA</sequence>